<dbReference type="STRING" id="574566.I0YRM5"/>
<dbReference type="OrthoDB" id="1700726at2759"/>
<dbReference type="eggNOG" id="KOG1256">
    <property type="taxonomic scope" value="Eukaryota"/>
</dbReference>
<reference evidence="6 7" key="1">
    <citation type="journal article" date="2012" name="Genome Biol.">
        <title>The genome of the polar eukaryotic microalga coccomyxa subellipsoidea reveals traits of cold adaptation.</title>
        <authorList>
            <person name="Blanc G."/>
            <person name="Agarkova I."/>
            <person name="Grimwood J."/>
            <person name="Kuo A."/>
            <person name="Brueggeman A."/>
            <person name="Dunigan D."/>
            <person name="Gurnon J."/>
            <person name="Ladunga I."/>
            <person name="Lindquist E."/>
            <person name="Lucas S."/>
            <person name="Pangilinan J."/>
            <person name="Proschold T."/>
            <person name="Salamov A."/>
            <person name="Schmutz J."/>
            <person name="Weeks D."/>
            <person name="Yamada T."/>
            <person name="Claverie J.M."/>
            <person name="Grigoriev I."/>
            <person name="Van Etten J."/>
            <person name="Lomsadze A."/>
            <person name="Borodovsky M."/>
        </authorList>
    </citation>
    <scope>NUCLEOTIDE SEQUENCE [LARGE SCALE GENOMIC DNA]</scope>
    <source>
        <strain evidence="6 7">C-169</strain>
    </source>
</reference>
<dbReference type="EMBL" id="AGSI01000013">
    <property type="protein sequence ID" value="EIE21044.1"/>
    <property type="molecule type" value="Genomic_DNA"/>
</dbReference>
<evidence type="ECO:0000256" key="1">
    <source>
        <dbReference type="ARBA" id="ARBA00022450"/>
    </source>
</evidence>
<dbReference type="Gene3D" id="3.40.50.1820">
    <property type="entry name" value="alpha/beta hydrolase"/>
    <property type="match status" value="1"/>
</dbReference>
<dbReference type="SUPFAM" id="SSF53474">
    <property type="entry name" value="alpha/beta-Hydrolases"/>
    <property type="match status" value="1"/>
</dbReference>
<dbReference type="Gene3D" id="3.40.50.12780">
    <property type="entry name" value="N-terminal domain of ligase-like"/>
    <property type="match status" value="1"/>
</dbReference>
<dbReference type="PANTHER" id="PTHR43272:SF33">
    <property type="entry name" value="AMP-BINDING DOMAIN-CONTAINING PROTEIN-RELATED"/>
    <property type="match status" value="1"/>
</dbReference>
<evidence type="ECO:0000259" key="5">
    <source>
        <dbReference type="PROSITE" id="PS50075"/>
    </source>
</evidence>
<sequence>MGHDGVLARCVYQRTPVEGIYRLVLIAALLGLSCATSRSADFLPGPDHWDDIPDALYEVIHEREVVTTIPPGDLKGVLFALPGCLQLTTEWGFQSATCPSCHGMPEEMLSVYRAAKRGYALVALGAHLSEAEQNFHCFNTTWPPEAHIELPELVRTLRAVLSARDWWHLPRFAFGSSRGGAMTLILALRFPFQAVGSMVMGMRPEEVMEAALQPRNLASGAQWAFPPTMLMSARNDQDDIIGLINRTEAHLQSQGVLVQRIVMEPYALSPSFFNQRMKGIDEETSAAIFEELKAVGVVLEDNQSHFGRYETWKKAEAQLKKILLRHFPADLGAKNGSRGYERAFREMLWASEAIHELTAEHMDEMLDFFESSAVSDESPMHDAHPFVQLPAQPVRGTWKQAADYGLAPALSSTWKMILLSDGSVTRHLQLMTGHTVDTLHLSVNGKALVCATSWWNTTEISQYLEAKEKLIWINLSANRTELYREITNVYCGHSPDLERDSKTYDDWLRDDCTDKVVEIAPQLQDGTIDKLAIQRISSAGTTSIEILDRVFTEYAGRTAFGYCEPGSSLYTTVTYAAFWNRVKGLLTGGQTYFLKSPSMGTFFEDIQEVQPTEIVLPPRICTLLYEHFNEELDCITQANSSTDTAKLRQDLIRSFHAEKMGGRLLSASTGGAPNAPEVMTWLQEVLGFPVVNNYGSTEGGLMTLDGRVQHSKVTAYKLVDVPELGYTSADKSNPRGELRVKTRNMISEYYKDPEATKDLFDSEGYLMTGDAMEQIAEGNFVWIDRVKNILKLSQGEYVCVSQLEATYTAGSQAVAQMFMYGNSLREYLLAVVVPTSELAKSMPAAKLKELLRTEIDNVARLKALQGCEIPRDFIVELEPFSKENHLLTDSNKLATGRLKNRYGPELEAMYAALEARAQEALKAARENIGGGTVQQSVLQALAATLGTTADAGDDSAEGLGSLGSSSWAQLGGDSLAAVQFARRVSDACGVNLPASFVLDKSQTLEAIAAHVQALVSGGLPTGPTFASIHNGDTQTIRAADLRLERFLSDADMAGAAAAAPATQLPVQAEVVLLTGANGFLGRFLLLQLLQSVSAKPGGRVIAVVRGSSDQDAAQRLRAAYDGADPDLLAAFDSLSTDHLTVYAGDLAKPQLGLHDGVWQHLSTSVDTIVHNGALVNHAFTYEQLFEPNVLGSVEVMKLALSQRKKALTFLSTVGVVAGLDHPEAVLETEDGPSLCSEHPGDGGYAVGYGASKWAVEVLLRDLHDDHGIPVSIFRCGMILSHSRFLGQINPTDFFTRLLCSIVYTGLAPKSFYALPHGTEEHFDGLPVDFVSSIISAAALAERSGISTYHVVNPHWDDNVSLDAMVDWIEAAGYKLQRFEDYCEWFAAFKAALEKLDRGLQGNSSLPIVHQWEQPLAQTPDLKFDATQLRAKVSELTQWPDVPHLDEAFLHQNLKHLAALKMITPP</sequence>
<dbReference type="Pfam" id="PF01947">
    <property type="entry name" value="Rv2949c-like"/>
    <property type="match status" value="1"/>
</dbReference>
<dbReference type="Pfam" id="PF00550">
    <property type="entry name" value="PP-binding"/>
    <property type="match status" value="1"/>
</dbReference>
<dbReference type="InterPro" id="IPR028978">
    <property type="entry name" value="Chorismate_lyase_/UTRA_dom_sf"/>
</dbReference>
<evidence type="ECO:0000256" key="3">
    <source>
        <dbReference type="ARBA" id="ARBA00022741"/>
    </source>
</evidence>
<comment type="caution">
    <text evidence="6">The sequence shown here is derived from an EMBL/GenBank/DDBJ whole genome shotgun (WGS) entry which is preliminary data.</text>
</comment>
<accession>I0YRM5</accession>
<keyword evidence="3" id="KW-0547">Nucleotide-binding</keyword>
<name>I0YRM5_COCSC</name>
<dbReference type="GO" id="GO:0005524">
    <property type="term" value="F:ATP binding"/>
    <property type="evidence" value="ECO:0007669"/>
    <property type="project" value="UniProtKB-KW"/>
</dbReference>
<dbReference type="InterPro" id="IPR002800">
    <property type="entry name" value="Rv2949c-like"/>
</dbReference>
<dbReference type="GO" id="GO:0031177">
    <property type="term" value="F:phosphopantetheine binding"/>
    <property type="evidence" value="ECO:0007669"/>
    <property type="project" value="InterPro"/>
</dbReference>
<organism evidence="6 7">
    <name type="scientific">Coccomyxa subellipsoidea (strain C-169)</name>
    <name type="common">Green microalga</name>
    <dbReference type="NCBI Taxonomy" id="574566"/>
    <lineage>
        <taxon>Eukaryota</taxon>
        <taxon>Viridiplantae</taxon>
        <taxon>Chlorophyta</taxon>
        <taxon>core chlorophytes</taxon>
        <taxon>Trebouxiophyceae</taxon>
        <taxon>Trebouxiophyceae incertae sedis</taxon>
        <taxon>Coccomyxaceae</taxon>
        <taxon>Coccomyxa</taxon>
        <taxon>Coccomyxa subellipsoidea</taxon>
    </lineage>
</organism>
<evidence type="ECO:0000256" key="4">
    <source>
        <dbReference type="ARBA" id="ARBA00022840"/>
    </source>
</evidence>
<dbReference type="Pfam" id="PF07993">
    <property type="entry name" value="NAD_binding_4"/>
    <property type="match status" value="1"/>
</dbReference>
<dbReference type="InterPro" id="IPR010080">
    <property type="entry name" value="Thioester_reductase-like_dom"/>
</dbReference>
<dbReference type="CDD" id="cd05235">
    <property type="entry name" value="SDR_e1"/>
    <property type="match status" value="1"/>
</dbReference>
<dbReference type="GO" id="GO:0004467">
    <property type="term" value="F:long-chain fatty acid-CoA ligase activity"/>
    <property type="evidence" value="ECO:0007669"/>
    <property type="project" value="TreeGrafter"/>
</dbReference>
<dbReference type="InterPro" id="IPR042099">
    <property type="entry name" value="ANL_N_sf"/>
</dbReference>
<dbReference type="GeneID" id="17039026"/>
<dbReference type="InterPro" id="IPR036736">
    <property type="entry name" value="ACP-like_sf"/>
</dbReference>
<dbReference type="GO" id="GO:0016020">
    <property type="term" value="C:membrane"/>
    <property type="evidence" value="ECO:0007669"/>
    <property type="project" value="TreeGrafter"/>
</dbReference>
<dbReference type="InterPro" id="IPR013120">
    <property type="entry name" value="FAR_NAD-bd"/>
</dbReference>
<gene>
    <name evidence="6" type="ORF">COCSUDRAFT_48249</name>
</gene>
<dbReference type="NCBIfam" id="TIGR01746">
    <property type="entry name" value="Thioester-redct"/>
    <property type="match status" value="1"/>
</dbReference>
<dbReference type="Gene3D" id="3.40.1410.10">
    <property type="entry name" value="Chorismate lyase-like"/>
    <property type="match status" value="1"/>
</dbReference>
<dbReference type="InterPro" id="IPR036291">
    <property type="entry name" value="NAD(P)-bd_dom_sf"/>
</dbReference>
<dbReference type="eggNOG" id="KOG1178">
    <property type="taxonomic scope" value="Eukaryota"/>
</dbReference>
<keyword evidence="2" id="KW-0597">Phosphoprotein</keyword>
<dbReference type="InterPro" id="IPR029058">
    <property type="entry name" value="AB_hydrolase_fold"/>
</dbReference>
<dbReference type="SUPFAM" id="SSF47336">
    <property type="entry name" value="ACP-like"/>
    <property type="match status" value="1"/>
</dbReference>
<dbReference type="PANTHER" id="PTHR43272">
    <property type="entry name" value="LONG-CHAIN-FATTY-ACID--COA LIGASE"/>
    <property type="match status" value="1"/>
</dbReference>
<evidence type="ECO:0000256" key="2">
    <source>
        <dbReference type="ARBA" id="ARBA00022553"/>
    </source>
</evidence>
<dbReference type="Gene3D" id="1.10.1200.10">
    <property type="entry name" value="ACP-like"/>
    <property type="match status" value="1"/>
</dbReference>
<dbReference type="SMART" id="SM00823">
    <property type="entry name" value="PKS_PP"/>
    <property type="match status" value="1"/>
</dbReference>
<dbReference type="KEGG" id="csl:COCSUDRAFT_48249"/>
<dbReference type="Gene3D" id="3.40.50.720">
    <property type="entry name" value="NAD(P)-binding Rossmann-like Domain"/>
    <property type="match status" value="1"/>
</dbReference>
<protein>
    <recommendedName>
        <fullName evidence="5">Carrier domain-containing protein</fullName>
    </recommendedName>
</protein>
<evidence type="ECO:0000313" key="6">
    <source>
        <dbReference type="EMBL" id="EIE21044.1"/>
    </source>
</evidence>
<dbReference type="PROSITE" id="PS50075">
    <property type="entry name" value="CARRIER"/>
    <property type="match status" value="1"/>
</dbReference>
<keyword evidence="4" id="KW-0067">ATP-binding</keyword>
<dbReference type="SUPFAM" id="SSF56801">
    <property type="entry name" value="Acetyl-CoA synthetase-like"/>
    <property type="match status" value="1"/>
</dbReference>
<dbReference type="InterPro" id="IPR000873">
    <property type="entry name" value="AMP-dep_synth/lig_dom"/>
</dbReference>
<dbReference type="Pfam" id="PF00501">
    <property type="entry name" value="AMP-binding"/>
    <property type="match status" value="1"/>
</dbReference>
<dbReference type="RefSeq" id="XP_005645588.1">
    <property type="nucleotide sequence ID" value="XM_005645531.1"/>
</dbReference>
<dbReference type="SUPFAM" id="SSF51735">
    <property type="entry name" value="NAD(P)-binding Rossmann-fold domains"/>
    <property type="match status" value="1"/>
</dbReference>
<evidence type="ECO:0000313" key="7">
    <source>
        <dbReference type="Proteomes" id="UP000007264"/>
    </source>
</evidence>
<dbReference type="InterPro" id="IPR009081">
    <property type="entry name" value="PP-bd_ACP"/>
</dbReference>
<feature type="domain" description="Carrier" evidence="5">
    <location>
        <begin position="931"/>
        <end position="1015"/>
    </location>
</feature>
<keyword evidence="7" id="KW-1185">Reference proteome</keyword>
<proteinExistence type="predicted"/>
<dbReference type="SUPFAM" id="SSF64288">
    <property type="entry name" value="Chorismate lyase-like"/>
    <property type="match status" value="1"/>
</dbReference>
<dbReference type="Proteomes" id="UP000007264">
    <property type="component" value="Unassembled WGS sequence"/>
</dbReference>
<dbReference type="InterPro" id="IPR020806">
    <property type="entry name" value="PKS_PP-bd"/>
</dbReference>
<keyword evidence="1" id="KW-0596">Phosphopantetheine</keyword>